<evidence type="ECO:0000259" key="3">
    <source>
        <dbReference type="Pfam" id="PF13005"/>
    </source>
</evidence>
<dbReference type="AlphaFoldDB" id="A0A3R8LQL4"/>
<feature type="domain" description="Transposase IS66 C-terminal" evidence="5">
    <location>
        <begin position="566"/>
        <end position="604"/>
    </location>
</feature>
<proteinExistence type="predicted"/>
<accession>A0A3R8LQL4</accession>
<feature type="compositionally biased region" description="Basic residues" evidence="1">
    <location>
        <begin position="186"/>
        <end position="197"/>
    </location>
</feature>
<dbReference type="PANTHER" id="PTHR33678">
    <property type="entry name" value="BLL1576 PROTEIN"/>
    <property type="match status" value="1"/>
</dbReference>
<dbReference type="PANTHER" id="PTHR33678:SF1">
    <property type="entry name" value="BLL1576 PROTEIN"/>
    <property type="match status" value="1"/>
</dbReference>
<dbReference type="Pfam" id="PF13817">
    <property type="entry name" value="DDE_Tnp_IS66_C"/>
    <property type="match status" value="1"/>
</dbReference>
<feature type="domain" description="Transposase IS66 central" evidence="2">
    <location>
        <begin position="276"/>
        <end position="559"/>
    </location>
</feature>
<dbReference type="Pfam" id="PF13005">
    <property type="entry name" value="zf-IS66"/>
    <property type="match status" value="1"/>
</dbReference>
<dbReference type="InterPro" id="IPR052344">
    <property type="entry name" value="Transposase-related"/>
</dbReference>
<reference evidence="6 7" key="1">
    <citation type="submission" date="2018-11" db="EMBL/GenBank/DDBJ databases">
        <title>Genome sequencing of Lautropia sp. KCOM 2505 (= ChDC F240).</title>
        <authorList>
            <person name="Kook J.-K."/>
            <person name="Park S.-N."/>
            <person name="Lim Y.K."/>
        </authorList>
    </citation>
    <scope>NUCLEOTIDE SEQUENCE [LARGE SCALE GENOMIC DNA]</scope>
    <source>
        <strain evidence="6 7">KCOM 2505</strain>
    </source>
</reference>
<dbReference type="Pfam" id="PF13007">
    <property type="entry name" value="LZ_Tnp_IS66"/>
    <property type="match status" value="1"/>
</dbReference>
<dbReference type="InterPro" id="IPR004291">
    <property type="entry name" value="Transposase_IS66_central"/>
</dbReference>
<evidence type="ECO:0000313" key="7">
    <source>
        <dbReference type="Proteomes" id="UP000270261"/>
    </source>
</evidence>
<feature type="region of interest" description="Disordered" evidence="1">
    <location>
        <begin position="166"/>
        <end position="200"/>
    </location>
</feature>
<comment type="caution">
    <text evidence="6">The sequence shown here is derived from an EMBL/GenBank/DDBJ whole genome shotgun (WGS) entry which is preliminary data.</text>
</comment>
<dbReference type="Proteomes" id="UP000270261">
    <property type="component" value="Unassembled WGS sequence"/>
</dbReference>
<dbReference type="Pfam" id="PF03050">
    <property type="entry name" value="DDE_Tnp_IS66"/>
    <property type="match status" value="1"/>
</dbReference>
<keyword evidence="7" id="KW-1185">Reference proteome</keyword>
<feature type="domain" description="Transposase TnpC homeodomain" evidence="4">
    <location>
        <begin position="137"/>
        <end position="209"/>
    </location>
</feature>
<sequence length="618" mass="69753">MASMPPARRRSPSAAPSPDISPADYGPHGSPEAMRQFAQYMQQGMAMQLDAGTRDLLRQELRQELRQDLRDEIVKELQVELREQTRAELREEIKQEIIEAEIKARVDAGLKSRIEAEFKACVEAEVLKRLRVYIKEMEMARRRQFGRSTETSSAQYRLFDEADALAESSSDADDQAELPEENTRTTPRKPAKPRGKRQPLPADLPRVEIVYAMPEDERTCPCGCTMAEIGESVREEIDIIPMQIRVLRHVCKRYACSRGDSAPRTAPTPLQVLPKTNASNNLLAMLPTTKYVDAMPLARFSNALTRYGVNAPRQTLARWVIGAAQALQPVHNLLRDHLLASPVIHMDETTVQVLKQPNKKTGSPGYMWVQKGGPPDKSVVIYDYDPSRSGKVPLRLLAGWQGYLMTDGYEGYNAVGRTEGVEHLVCWAHARRGFVKVVQASKGKRGRANEAMDMIGRLYGIEREFADATDEARLEARQSRSKAVLAELRDWLDKMLPLVPPKTPLGQALGYLYRYWSRLVRYVERGDLPIDNNRVENAIRPFVVGRKNWLFSDTPAGAHASAVVYSLIETAKANGREPYAWLRHVLQRLPYAKTADDYEALLPWNLSALELVEEAIRA</sequence>
<dbReference type="InterPro" id="IPR039552">
    <property type="entry name" value="IS66_C"/>
</dbReference>
<evidence type="ECO:0000256" key="1">
    <source>
        <dbReference type="SAM" id="MobiDB-lite"/>
    </source>
</evidence>
<dbReference type="NCBIfam" id="NF033517">
    <property type="entry name" value="transpos_IS66"/>
    <property type="match status" value="1"/>
</dbReference>
<evidence type="ECO:0000259" key="2">
    <source>
        <dbReference type="Pfam" id="PF03050"/>
    </source>
</evidence>
<name>A0A3R8LQL4_9BURK</name>
<gene>
    <name evidence="6" type="ORF">EHV23_11755</name>
</gene>
<organism evidence="6 7">
    <name type="scientific">Lautropia dentalis</name>
    <dbReference type="NCBI Taxonomy" id="2490857"/>
    <lineage>
        <taxon>Bacteria</taxon>
        <taxon>Pseudomonadati</taxon>
        <taxon>Pseudomonadota</taxon>
        <taxon>Betaproteobacteria</taxon>
        <taxon>Burkholderiales</taxon>
        <taxon>Burkholderiaceae</taxon>
        <taxon>Lautropia</taxon>
    </lineage>
</organism>
<evidence type="ECO:0000259" key="5">
    <source>
        <dbReference type="Pfam" id="PF13817"/>
    </source>
</evidence>
<evidence type="ECO:0000259" key="4">
    <source>
        <dbReference type="Pfam" id="PF13007"/>
    </source>
</evidence>
<dbReference type="InterPro" id="IPR024463">
    <property type="entry name" value="Transposase_TnpC_homeodom"/>
</dbReference>
<feature type="region of interest" description="Disordered" evidence="1">
    <location>
        <begin position="1"/>
        <end position="31"/>
    </location>
</feature>
<evidence type="ECO:0000313" key="6">
    <source>
        <dbReference type="EMBL" id="RRN44049.1"/>
    </source>
</evidence>
<feature type="domain" description="Transposase IS66 zinc-finger binding" evidence="3">
    <location>
        <begin position="217"/>
        <end position="257"/>
    </location>
</feature>
<protein>
    <submittedName>
        <fullName evidence="6">IS66 family transposase</fullName>
    </submittedName>
</protein>
<dbReference type="EMBL" id="RRUE01000002">
    <property type="protein sequence ID" value="RRN44049.1"/>
    <property type="molecule type" value="Genomic_DNA"/>
</dbReference>
<dbReference type="InterPro" id="IPR024474">
    <property type="entry name" value="Znf_dom_IS66"/>
</dbReference>
<feature type="compositionally biased region" description="Low complexity" evidence="1">
    <location>
        <begin position="1"/>
        <end position="23"/>
    </location>
</feature>
<feature type="compositionally biased region" description="Acidic residues" evidence="1">
    <location>
        <begin position="170"/>
        <end position="180"/>
    </location>
</feature>